<dbReference type="PANTHER" id="PTHR12585">
    <property type="entry name" value="SCC1 / RAD21 FAMILY MEMBER"/>
    <property type="match status" value="1"/>
</dbReference>
<keyword evidence="8" id="KW-1185">Reference proteome</keyword>
<dbReference type="InterPro" id="IPR039781">
    <property type="entry name" value="Rad21/Rec8-like"/>
</dbReference>
<reference evidence="7" key="1">
    <citation type="submission" date="2022-07" db="EMBL/GenBank/DDBJ databases">
        <title>Fungi with potential for degradation of polypropylene.</title>
        <authorList>
            <person name="Gostincar C."/>
        </authorList>
    </citation>
    <scope>NUCLEOTIDE SEQUENCE</scope>
    <source>
        <strain evidence="7">EXF-13287</strain>
    </source>
</reference>
<feature type="region of interest" description="Disordered" evidence="4">
    <location>
        <begin position="193"/>
        <end position="213"/>
    </location>
</feature>
<protein>
    <submittedName>
        <fullName evidence="7">Meiotic recombination protein rec8</fullName>
    </submittedName>
</protein>
<comment type="similarity">
    <text evidence="2">Belongs to the rad21 family.</text>
</comment>
<dbReference type="InterPro" id="IPR036390">
    <property type="entry name" value="WH_DNA-bd_sf"/>
</dbReference>
<name>A0AA38RWJ0_9PEZI</name>
<dbReference type="PANTHER" id="PTHR12585:SF70">
    <property type="entry name" value="RAD21_REC8 N TERMINAL DOMAIN PROTEIN (AFU_ORTHOLOGUE AFUA_6G02900)"/>
    <property type="match status" value="1"/>
</dbReference>
<dbReference type="InterPro" id="IPR006909">
    <property type="entry name" value="Rad21/Rec8_C_eu"/>
</dbReference>
<dbReference type="Gene3D" id="1.10.10.580">
    <property type="entry name" value="Structural maintenance of chromosome 1. Chain E"/>
    <property type="match status" value="1"/>
</dbReference>
<evidence type="ECO:0000259" key="6">
    <source>
        <dbReference type="Pfam" id="PF04825"/>
    </source>
</evidence>
<dbReference type="GO" id="GO:0005634">
    <property type="term" value="C:nucleus"/>
    <property type="evidence" value="ECO:0007669"/>
    <property type="project" value="UniProtKB-SubCell"/>
</dbReference>
<dbReference type="SUPFAM" id="SSF46785">
    <property type="entry name" value="Winged helix' DNA-binding domain"/>
    <property type="match status" value="1"/>
</dbReference>
<feature type="region of interest" description="Disordered" evidence="4">
    <location>
        <begin position="284"/>
        <end position="314"/>
    </location>
</feature>
<feature type="domain" description="Rad21/Rec8-like protein C-terminal eukaryotic" evidence="5">
    <location>
        <begin position="627"/>
        <end position="653"/>
    </location>
</feature>
<dbReference type="Proteomes" id="UP001174691">
    <property type="component" value="Unassembled WGS sequence"/>
</dbReference>
<feature type="region of interest" description="Disordered" evidence="4">
    <location>
        <begin position="148"/>
        <end position="167"/>
    </location>
</feature>
<feature type="region of interest" description="Disordered" evidence="4">
    <location>
        <begin position="671"/>
        <end position="691"/>
    </location>
</feature>
<comment type="subcellular location">
    <subcellularLocation>
        <location evidence="1">Nucleus</location>
    </subcellularLocation>
</comment>
<dbReference type="GO" id="GO:0003682">
    <property type="term" value="F:chromatin binding"/>
    <property type="evidence" value="ECO:0007669"/>
    <property type="project" value="TreeGrafter"/>
</dbReference>
<dbReference type="GO" id="GO:0007064">
    <property type="term" value="P:mitotic sister chromatid cohesion"/>
    <property type="evidence" value="ECO:0007669"/>
    <property type="project" value="TreeGrafter"/>
</dbReference>
<comment type="caution">
    <text evidence="7">The sequence shown here is derived from an EMBL/GenBank/DDBJ whole genome shotgun (WGS) entry which is preliminary data.</text>
</comment>
<feature type="compositionally biased region" description="Low complexity" evidence="4">
    <location>
        <begin position="297"/>
        <end position="306"/>
    </location>
</feature>
<feature type="domain" description="Rad21/Rec8-like protein N-terminal" evidence="6">
    <location>
        <begin position="1"/>
        <end position="112"/>
    </location>
</feature>
<dbReference type="EMBL" id="JANBVN010000024">
    <property type="protein sequence ID" value="KAJ9161324.1"/>
    <property type="molecule type" value="Genomic_DNA"/>
</dbReference>
<dbReference type="GO" id="GO:0030892">
    <property type="term" value="C:mitotic cohesin complex"/>
    <property type="evidence" value="ECO:0007669"/>
    <property type="project" value="TreeGrafter"/>
</dbReference>
<evidence type="ECO:0000313" key="7">
    <source>
        <dbReference type="EMBL" id="KAJ9161324.1"/>
    </source>
</evidence>
<dbReference type="Pfam" id="PF04824">
    <property type="entry name" value="Rad21_Rec8"/>
    <property type="match status" value="1"/>
</dbReference>
<feature type="region of interest" description="Disordered" evidence="4">
    <location>
        <begin position="404"/>
        <end position="458"/>
    </location>
</feature>
<accession>A0AA38RWJ0</accession>
<evidence type="ECO:0000256" key="1">
    <source>
        <dbReference type="ARBA" id="ARBA00004123"/>
    </source>
</evidence>
<evidence type="ECO:0000256" key="2">
    <source>
        <dbReference type="ARBA" id="ARBA00009870"/>
    </source>
</evidence>
<feature type="region of interest" description="Disordered" evidence="4">
    <location>
        <begin position="472"/>
        <end position="539"/>
    </location>
</feature>
<feature type="region of interest" description="Disordered" evidence="4">
    <location>
        <begin position="238"/>
        <end position="267"/>
    </location>
</feature>
<sequence length="691" mass="74579">MFYSHEILTSTQYGVATIWLVATIGPRSNTRKITRKAIQGVNIPRACDTIIQPGAPIALRLQGNLLYGVSRVYSQQCAYMLADVEKVQSHMRTFFRVWGTSSIDPQAGKAKRDQLVVPDDPAFEPNFNLPTFSLDGEGNVLIAQMSNTQKTSSQMSPLTGDASSGSHRSPFGAFDISASPGGSGLHQLEMPFGRDSMSSQKPHGSGLGGLGREDEDQLVIDDDWGIRIDEDGNVILADEPQLPQLPPPHPEPAQQNAPAPAAPEPADELMLDVGDDNILPEAEAFPQRRSNEEVQESSSSSAAAAAPIRKQRHKPLIRADERTTLSRTEIRGWSREYTERSDAARKATRLRPTTQAQARKLAYDLAFGFGIGRVGAPTGIPGLAQHPLAAFFAGPALERSILGFTLDPAPPQDEGDPTQGGDRRRTSAEAFGADPQSPSRRVRPRLTDTPQVGRDDQDAQILLRHQDDDILLFDPGDNNLELGREAPGSEARRSDDVSAPWNRPPGGSVPGSSARRGSAAKVSGLGRQVSASPLHGRGLPVPAIERLSSDLNIPFGSDGLGPRDYPSSIRGEGDEGGGISQLVRAALDREGRRFLRYIERAARTGGEEKGDGRVWVEFESLFGEGDANRGVVTQAFFHVLALATRDVIKVEQEDGSVTPFGVIRLGVLPGQEEEEEGEDGVFPEEMEGEVV</sequence>
<dbReference type="InterPro" id="IPR023093">
    <property type="entry name" value="ScpA-like_C"/>
</dbReference>
<gene>
    <name evidence="7" type="ORF">NKR19_g2391</name>
</gene>
<keyword evidence="3" id="KW-0539">Nucleus</keyword>
<dbReference type="Pfam" id="PF04825">
    <property type="entry name" value="Rad21_Rec8_N"/>
    <property type="match status" value="1"/>
</dbReference>
<evidence type="ECO:0000313" key="8">
    <source>
        <dbReference type="Proteomes" id="UP001174691"/>
    </source>
</evidence>
<evidence type="ECO:0000259" key="5">
    <source>
        <dbReference type="Pfam" id="PF04824"/>
    </source>
</evidence>
<dbReference type="InterPro" id="IPR006910">
    <property type="entry name" value="Rad21_Rec8_N"/>
</dbReference>
<dbReference type="AlphaFoldDB" id="A0AA38RWJ0"/>
<dbReference type="CDD" id="cd21789">
    <property type="entry name" value="Rad21_Rec8_M_SpRec8p-like"/>
    <property type="match status" value="1"/>
</dbReference>
<proteinExistence type="inferred from homology"/>
<evidence type="ECO:0000256" key="3">
    <source>
        <dbReference type="ARBA" id="ARBA00023242"/>
    </source>
</evidence>
<evidence type="ECO:0000256" key="4">
    <source>
        <dbReference type="SAM" id="MobiDB-lite"/>
    </source>
</evidence>
<organism evidence="7 8">
    <name type="scientific">Coniochaeta hoffmannii</name>
    <dbReference type="NCBI Taxonomy" id="91930"/>
    <lineage>
        <taxon>Eukaryota</taxon>
        <taxon>Fungi</taxon>
        <taxon>Dikarya</taxon>
        <taxon>Ascomycota</taxon>
        <taxon>Pezizomycotina</taxon>
        <taxon>Sordariomycetes</taxon>
        <taxon>Sordariomycetidae</taxon>
        <taxon>Coniochaetales</taxon>
        <taxon>Coniochaetaceae</taxon>
        <taxon>Coniochaeta</taxon>
    </lineage>
</organism>